<protein>
    <submittedName>
        <fullName evidence="3">LysophospholiPASe L1</fullName>
    </submittedName>
</protein>
<dbReference type="InterPro" id="IPR013830">
    <property type="entry name" value="SGNH_hydro"/>
</dbReference>
<feature type="signal peptide" evidence="1">
    <location>
        <begin position="1"/>
        <end position="31"/>
    </location>
</feature>
<comment type="caution">
    <text evidence="3">The sequence shown here is derived from an EMBL/GenBank/DDBJ whole genome shotgun (WGS) entry which is preliminary data.</text>
</comment>
<organism evidence="3 4">
    <name type="scientific">Terrimicrobium sacchariphilum</name>
    <dbReference type="NCBI Taxonomy" id="690879"/>
    <lineage>
        <taxon>Bacteria</taxon>
        <taxon>Pseudomonadati</taxon>
        <taxon>Verrucomicrobiota</taxon>
        <taxon>Terrimicrobiia</taxon>
        <taxon>Terrimicrobiales</taxon>
        <taxon>Terrimicrobiaceae</taxon>
        <taxon>Terrimicrobium</taxon>
    </lineage>
</organism>
<feature type="domain" description="SGNH hydrolase-type esterase" evidence="2">
    <location>
        <begin position="45"/>
        <end position="224"/>
    </location>
</feature>
<dbReference type="InterPro" id="IPR051532">
    <property type="entry name" value="Ester_Hydrolysis_Enzymes"/>
</dbReference>
<evidence type="ECO:0000256" key="1">
    <source>
        <dbReference type="SAM" id="SignalP"/>
    </source>
</evidence>
<dbReference type="PANTHER" id="PTHR30383">
    <property type="entry name" value="THIOESTERASE 1/PROTEASE 1/LYSOPHOSPHOLIPASE L1"/>
    <property type="match status" value="1"/>
</dbReference>
<accession>A0A146G1E1</accession>
<evidence type="ECO:0000259" key="2">
    <source>
        <dbReference type="Pfam" id="PF13472"/>
    </source>
</evidence>
<dbReference type="Gene3D" id="3.40.50.1110">
    <property type="entry name" value="SGNH hydrolase"/>
    <property type="match status" value="1"/>
</dbReference>
<dbReference type="InParanoid" id="A0A146G1E1"/>
<dbReference type="InterPro" id="IPR036514">
    <property type="entry name" value="SGNH_hydro_sf"/>
</dbReference>
<dbReference type="CDD" id="cd01834">
    <property type="entry name" value="SGNH_hydrolase_like_2"/>
    <property type="match status" value="1"/>
</dbReference>
<keyword evidence="1" id="KW-0732">Signal</keyword>
<dbReference type="RefSeq" id="WP_075077377.1">
    <property type="nucleotide sequence ID" value="NZ_BDCO01000001.1"/>
</dbReference>
<dbReference type="AlphaFoldDB" id="A0A146G1E1"/>
<dbReference type="STRING" id="690879.TSACC_128"/>
<feature type="chain" id="PRO_5007524345" evidence="1">
    <location>
        <begin position="32"/>
        <end position="426"/>
    </location>
</feature>
<dbReference type="OrthoDB" id="186847at2"/>
<sequence length="426" mass="46132">MKPRLLPILRSAKTHLLLTALGLVASLPASARGEMLKAGDFVAVCGDSITAQCLYSQYIEDYLVLCRPAAGLQVQQFGWGGERAPGFLGRMENDVLVFRPNVVTLCYGMNDGSYTAGKGSIYDTYRAAMTDIVTGLKKAGVRDIVIGTPGAVDTDTFMKLDPAVYNNTLKELGNVGKEVAAREGVGFADVHSLMIDAMARAKAKYGKDYNVAGGDGVHPNRNGHLIMAYAFLKALGCDGDIGTITFDQKAGKAEATEGHKVVSFGKDFVEVESSRYPFCFSGDPSKPDSNLGMTEFIPFNNDLNRFKLVVKNPTGKSVKITWGKNSKTFSAEQAAEGINLAAEFPENPFSQPFADAEARIRQKQVDEGILSKELLHSLPQWSKSLPDEKPTFQKLPEKIVGAAATLRKQSSELAVPVKHRIIVESL</sequence>
<dbReference type="GO" id="GO:0004622">
    <property type="term" value="F:phosphatidylcholine lysophospholipase activity"/>
    <property type="evidence" value="ECO:0007669"/>
    <property type="project" value="TreeGrafter"/>
</dbReference>
<keyword evidence="4" id="KW-1185">Reference proteome</keyword>
<gene>
    <name evidence="3" type="ORF">TSACC_128</name>
</gene>
<dbReference type="EMBL" id="BDCO01000001">
    <property type="protein sequence ID" value="GAT31480.1"/>
    <property type="molecule type" value="Genomic_DNA"/>
</dbReference>
<dbReference type="PANTHER" id="PTHR30383:SF5">
    <property type="entry name" value="SGNH HYDROLASE-TYPE ESTERASE DOMAIN-CONTAINING PROTEIN"/>
    <property type="match status" value="1"/>
</dbReference>
<dbReference type="Pfam" id="PF13472">
    <property type="entry name" value="Lipase_GDSL_2"/>
    <property type="match status" value="1"/>
</dbReference>
<name>A0A146G1E1_TERSA</name>
<evidence type="ECO:0000313" key="3">
    <source>
        <dbReference type="EMBL" id="GAT31480.1"/>
    </source>
</evidence>
<evidence type="ECO:0000313" key="4">
    <source>
        <dbReference type="Proteomes" id="UP000076023"/>
    </source>
</evidence>
<reference evidence="4" key="1">
    <citation type="journal article" date="2017" name="Genome Announc.">
        <title>Draft Genome Sequence of Terrimicrobium sacchariphilum NM-5T, a Facultative Anaerobic Soil Bacterium of the Class Spartobacteria.</title>
        <authorList>
            <person name="Qiu Y.L."/>
            <person name="Tourlousse D.M."/>
            <person name="Matsuura N."/>
            <person name="Ohashi A."/>
            <person name="Sekiguchi Y."/>
        </authorList>
    </citation>
    <scope>NUCLEOTIDE SEQUENCE [LARGE SCALE GENOMIC DNA]</scope>
    <source>
        <strain evidence="4">NM-5</strain>
    </source>
</reference>
<proteinExistence type="predicted"/>
<dbReference type="Proteomes" id="UP000076023">
    <property type="component" value="Unassembled WGS sequence"/>
</dbReference>
<dbReference type="SUPFAM" id="SSF52266">
    <property type="entry name" value="SGNH hydrolase"/>
    <property type="match status" value="1"/>
</dbReference>